<keyword evidence="6" id="KW-1185">Reference proteome</keyword>
<proteinExistence type="inferred from homology"/>
<evidence type="ECO:0000256" key="3">
    <source>
        <dbReference type="SAM" id="SignalP"/>
    </source>
</evidence>
<accession>A0A922CY52</accession>
<dbReference type="Pfam" id="PF00079">
    <property type="entry name" value="Serpin"/>
    <property type="match status" value="3"/>
</dbReference>
<name>A0A922CY52_MANSE</name>
<dbReference type="InterPro" id="IPR000215">
    <property type="entry name" value="Serpin_fam"/>
</dbReference>
<dbReference type="PROSITE" id="PS00284">
    <property type="entry name" value="SERPIN"/>
    <property type="match status" value="1"/>
</dbReference>
<feature type="chain" id="PRO_5038324664" description="Serpin domain-containing protein" evidence="3">
    <location>
        <begin position="19"/>
        <end position="502"/>
    </location>
</feature>
<dbReference type="AlphaFoldDB" id="A0A922CY52"/>
<keyword evidence="3" id="KW-0732">Signal</keyword>
<evidence type="ECO:0000256" key="1">
    <source>
        <dbReference type="ARBA" id="ARBA00009500"/>
    </source>
</evidence>
<feature type="signal peptide" evidence="3">
    <location>
        <begin position="1"/>
        <end position="18"/>
    </location>
</feature>
<dbReference type="Proteomes" id="UP000791440">
    <property type="component" value="Unassembled WGS sequence"/>
</dbReference>
<dbReference type="EMBL" id="JH668837">
    <property type="protein sequence ID" value="KAG6462366.1"/>
    <property type="molecule type" value="Genomic_DNA"/>
</dbReference>
<dbReference type="InterPro" id="IPR023795">
    <property type="entry name" value="Serpin_CS"/>
</dbReference>
<sequence>MRVYVYFALILTLQGLNCIEKHVAHSRLNFFDIDLLRYSAEDKSGNVMVSPASIKATLAMLLEGAEGETAEEIRRALRLSPVKTEWREELNYYLFSLEVRLERLIFDVNPLSEMLVTNAMYFKGFWRHAFNRRLTRGACFYNRGKCQNVQMMDLQAKLNYAYIDNLRAHAVELPYQDARYSMILLVPRDRDGIYTLTRDLPYMSLPQISYLMENEDIKLSLPKFTVDYSEDVVATLKKVLYAEKGNADSNLKNTDMAYFFLPVDVNPLSEMLVTNAMYFKGFWRHAFNRRLTRGACFYNRGKCQNVQMMDLQAKLNYAYIDNLRAHAVELPYQDARYSMILLVPRDRDGIYTLTRDLPYMSLPQISYLMEIEDIKLSLPKFTVDYSEDVVAALKKMRINALFSTEANLSSIFEGSKPYVNGIYHKVYMSVDEEGTVAAAASSAMVVPLINDGVDLRADRPFVFFIRDNLSGVVLFEGKIEEPNEFVEVSANGKPARNTLSWY</sequence>
<reference evidence="5" key="2">
    <citation type="submission" date="2020-12" db="EMBL/GenBank/DDBJ databases">
        <authorList>
            <person name="Kanost M."/>
        </authorList>
    </citation>
    <scope>NUCLEOTIDE SEQUENCE</scope>
</reference>
<dbReference type="GO" id="GO:0005615">
    <property type="term" value="C:extracellular space"/>
    <property type="evidence" value="ECO:0007669"/>
    <property type="project" value="InterPro"/>
</dbReference>
<evidence type="ECO:0000259" key="4">
    <source>
        <dbReference type="SMART" id="SM00093"/>
    </source>
</evidence>
<feature type="domain" description="Serpin" evidence="4">
    <location>
        <begin position="33"/>
        <end position="482"/>
    </location>
</feature>
<dbReference type="SMART" id="SM00093">
    <property type="entry name" value="SERPIN"/>
    <property type="match status" value="1"/>
</dbReference>
<evidence type="ECO:0000313" key="5">
    <source>
        <dbReference type="EMBL" id="KAG6462366.1"/>
    </source>
</evidence>
<evidence type="ECO:0000256" key="2">
    <source>
        <dbReference type="RuleBase" id="RU000411"/>
    </source>
</evidence>
<comment type="similarity">
    <text evidence="1 2">Belongs to the serpin family.</text>
</comment>
<reference evidence="5" key="1">
    <citation type="journal article" date="2016" name="Insect Biochem. Mol. Biol.">
        <title>Multifaceted biological insights from a draft genome sequence of the tobacco hornworm moth, Manduca sexta.</title>
        <authorList>
            <person name="Kanost M.R."/>
            <person name="Arrese E.L."/>
            <person name="Cao X."/>
            <person name="Chen Y.R."/>
            <person name="Chellapilla S."/>
            <person name="Goldsmith M.R."/>
            <person name="Grosse-Wilde E."/>
            <person name="Heckel D.G."/>
            <person name="Herndon N."/>
            <person name="Jiang H."/>
            <person name="Papanicolaou A."/>
            <person name="Qu J."/>
            <person name="Soulages J.L."/>
            <person name="Vogel H."/>
            <person name="Walters J."/>
            <person name="Waterhouse R.M."/>
            <person name="Ahn S.J."/>
            <person name="Almeida F.C."/>
            <person name="An C."/>
            <person name="Aqrawi P."/>
            <person name="Bretschneider A."/>
            <person name="Bryant W.B."/>
            <person name="Bucks S."/>
            <person name="Chao H."/>
            <person name="Chevignon G."/>
            <person name="Christen J.M."/>
            <person name="Clarke D.F."/>
            <person name="Dittmer N.T."/>
            <person name="Ferguson L.C.F."/>
            <person name="Garavelou S."/>
            <person name="Gordon K.H.J."/>
            <person name="Gunaratna R.T."/>
            <person name="Han Y."/>
            <person name="Hauser F."/>
            <person name="He Y."/>
            <person name="Heidel-Fischer H."/>
            <person name="Hirsh A."/>
            <person name="Hu Y."/>
            <person name="Jiang H."/>
            <person name="Kalra D."/>
            <person name="Klinner C."/>
            <person name="Konig C."/>
            <person name="Kovar C."/>
            <person name="Kroll A.R."/>
            <person name="Kuwar S.S."/>
            <person name="Lee S.L."/>
            <person name="Lehman R."/>
            <person name="Li K."/>
            <person name="Li Z."/>
            <person name="Liang H."/>
            <person name="Lovelace S."/>
            <person name="Lu Z."/>
            <person name="Mansfield J.H."/>
            <person name="McCulloch K.J."/>
            <person name="Mathew T."/>
            <person name="Morton B."/>
            <person name="Muzny D.M."/>
            <person name="Neunemann D."/>
            <person name="Ongeri F."/>
            <person name="Pauchet Y."/>
            <person name="Pu L.L."/>
            <person name="Pyrousis I."/>
            <person name="Rao X.J."/>
            <person name="Redding A."/>
            <person name="Roesel C."/>
            <person name="Sanchez-Gracia A."/>
            <person name="Schaack S."/>
            <person name="Shukla A."/>
            <person name="Tetreau G."/>
            <person name="Wang Y."/>
            <person name="Xiong G.H."/>
            <person name="Traut W."/>
            <person name="Walsh T.K."/>
            <person name="Worley K.C."/>
            <person name="Wu D."/>
            <person name="Wu W."/>
            <person name="Wu Y.Q."/>
            <person name="Zhang X."/>
            <person name="Zou Z."/>
            <person name="Zucker H."/>
            <person name="Briscoe A.D."/>
            <person name="Burmester T."/>
            <person name="Clem R.J."/>
            <person name="Feyereisen R."/>
            <person name="Grimmelikhuijzen C.J.P."/>
            <person name="Hamodrakas S.J."/>
            <person name="Hansson B.S."/>
            <person name="Huguet E."/>
            <person name="Jermiin L.S."/>
            <person name="Lan Q."/>
            <person name="Lehman H.K."/>
            <person name="Lorenzen M."/>
            <person name="Merzendorfer H."/>
            <person name="Michalopoulos I."/>
            <person name="Morton D.B."/>
            <person name="Muthukrishnan S."/>
            <person name="Oakeshott J.G."/>
            <person name="Palmer W."/>
            <person name="Park Y."/>
            <person name="Passarelli A.L."/>
            <person name="Rozas J."/>
            <person name="Schwartz L.M."/>
            <person name="Smith W."/>
            <person name="Southgate A."/>
            <person name="Vilcinskas A."/>
            <person name="Vogt R."/>
            <person name="Wang P."/>
            <person name="Werren J."/>
            <person name="Yu X.Q."/>
            <person name="Zhou J.J."/>
            <person name="Brown S.J."/>
            <person name="Scherer S.E."/>
            <person name="Richards S."/>
            <person name="Blissard G.W."/>
        </authorList>
    </citation>
    <scope>NUCLEOTIDE SEQUENCE</scope>
</reference>
<protein>
    <recommendedName>
        <fullName evidence="4">Serpin domain-containing protein</fullName>
    </recommendedName>
</protein>
<dbReference type="GO" id="GO:0004867">
    <property type="term" value="F:serine-type endopeptidase inhibitor activity"/>
    <property type="evidence" value="ECO:0007669"/>
    <property type="project" value="InterPro"/>
</dbReference>
<gene>
    <name evidence="5" type="ORF">O3G_MSEX013209</name>
</gene>
<dbReference type="PANTHER" id="PTHR11461:SF211">
    <property type="entry name" value="GH10112P-RELATED"/>
    <property type="match status" value="1"/>
</dbReference>
<dbReference type="InterPro" id="IPR023796">
    <property type="entry name" value="Serpin_dom"/>
</dbReference>
<comment type="caution">
    <text evidence="5">The sequence shown here is derived from an EMBL/GenBank/DDBJ whole genome shotgun (WGS) entry which is preliminary data.</text>
</comment>
<dbReference type="EMBL" id="JH668837">
    <property type="protein sequence ID" value="KAG6462365.1"/>
    <property type="molecule type" value="Genomic_DNA"/>
</dbReference>
<dbReference type="PANTHER" id="PTHR11461">
    <property type="entry name" value="SERINE PROTEASE INHIBITOR, SERPIN"/>
    <property type="match status" value="1"/>
</dbReference>
<evidence type="ECO:0000313" key="6">
    <source>
        <dbReference type="Proteomes" id="UP000791440"/>
    </source>
</evidence>
<organism evidence="5 6">
    <name type="scientific">Manduca sexta</name>
    <name type="common">Tobacco hawkmoth</name>
    <name type="synonym">Tobacco hornworm</name>
    <dbReference type="NCBI Taxonomy" id="7130"/>
    <lineage>
        <taxon>Eukaryota</taxon>
        <taxon>Metazoa</taxon>
        <taxon>Ecdysozoa</taxon>
        <taxon>Arthropoda</taxon>
        <taxon>Hexapoda</taxon>
        <taxon>Insecta</taxon>
        <taxon>Pterygota</taxon>
        <taxon>Neoptera</taxon>
        <taxon>Endopterygota</taxon>
        <taxon>Lepidoptera</taxon>
        <taxon>Glossata</taxon>
        <taxon>Ditrysia</taxon>
        <taxon>Bombycoidea</taxon>
        <taxon>Sphingidae</taxon>
        <taxon>Sphinginae</taxon>
        <taxon>Sphingini</taxon>
        <taxon>Manduca</taxon>
    </lineage>
</organism>